<gene>
    <name evidence="1" type="ORF">QNI22_07470</name>
</gene>
<comment type="caution">
    <text evidence="1">The sequence shown here is derived from an EMBL/GenBank/DDBJ whole genome shotgun (WGS) entry which is preliminary data.</text>
</comment>
<dbReference type="Proteomes" id="UP001232063">
    <property type="component" value="Unassembled WGS sequence"/>
</dbReference>
<evidence type="ECO:0000313" key="1">
    <source>
        <dbReference type="EMBL" id="MDJ1500477.1"/>
    </source>
</evidence>
<evidence type="ECO:0000313" key="2">
    <source>
        <dbReference type="Proteomes" id="UP001232063"/>
    </source>
</evidence>
<organism evidence="1 2">
    <name type="scientific">Xanthocytophaga agilis</name>
    <dbReference type="NCBI Taxonomy" id="3048010"/>
    <lineage>
        <taxon>Bacteria</taxon>
        <taxon>Pseudomonadati</taxon>
        <taxon>Bacteroidota</taxon>
        <taxon>Cytophagia</taxon>
        <taxon>Cytophagales</taxon>
        <taxon>Rhodocytophagaceae</taxon>
        <taxon>Xanthocytophaga</taxon>
    </lineage>
</organism>
<dbReference type="AlphaFoldDB" id="A0AAE3UEP0"/>
<name>A0AAE3UEP0_9BACT</name>
<sequence>MKKLDADDLLLLQMFLNIPAVLKKEDWHRECQTLQMKLQGAGDRGEIEDKDWDKAMEYMELHELALKRDREALKAKWG</sequence>
<protein>
    <submittedName>
        <fullName evidence="1">Uncharacterized protein</fullName>
    </submittedName>
</protein>
<proteinExistence type="predicted"/>
<reference evidence="1" key="1">
    <citation type="submission" date="2023-05" db="EMBL/GenBank/DDBJ databases">
        <authorList>
            <person name="Zhang X."/>
        </authorList>
    </citation>
    <scope>NUCLEOTIDE SEQUENCE</scope>
    <source>
        <strain evidence="1">BD1B2-1</strain>
    </source>
</reference>
<accession>A0AAE3UEP0</accession>
<dbReference type="RefSeq" id="WP_314510007.1">
    <property type="nucleotide sequence ID" value="NZ_JASJOU010000002.1"/>
</dbReference>
<dbReference type="EMBL" id="JASJOU010000002">
    <property type="protein sequence ID" value="MDJ1500477.1"/>
    <property type="molecule type" value="Genomic_DNA"/>
</dbReference>
<keyword evidence="2" id="KW-1185">Reference proteome</keyword>